<comment type="subcellular location">
    <subcellularLocation>
        <location evidence="1 7">Cell membrane</location>
        <topology evidence="1 7">Multi-pass membrane protein</topology>
    </subcellularLocation>
</comment>
<keyword evidence="10" id="KW-1185">Reference proteome</keyword>
<evidence type="ECO:0000256" key="1">
    <source>
        <dbReference type="ARBA" id="ARBA00004651"/>
    </source>
</evidence>
<dbReference type="PANTHER" id="PTHR43386">
    <property type="entry name" value="OLIGOPEPTIDE TRANSPORT SYSTEM PERMEASE PROTEIN APPC"/>
    <property type="match status" value="1"/>
</dbReference>
<keyword evidence="4 7" id="KW-0812">Transmembrane</keyword>
<dbReference type="InterPro" id="IPR000515">
    <property type="entry name" value="MetI-like"/>
</dbReference>
<sequence>MPEAMDKVQKKEAIPTVAGPATVAVVEAGPAPGKPRSLWSDAWHDLRRKPSFLISAAIILLLLVMAAFPGWFTSASPRAADLGAHYLKEPELTHFFSPEWLGYNQQGQSIYARMIYGTRASIIIGVLVTAIVAVFGGLIGMLAGYFGGWLDAILSRVVDVFMGIPFLLGAMVILISFDTRTEMTVTLALAFLGWTTIARVMRGSVISVKQSDYVAAARSLGAGTWRILLRHILPNAIAPVIVVAMVALGGYITAEAVLSFLGLGLTEPAISWGGDINRAQDQIRVAEHVLLYPSILLSITILSFLMLGDAVRDALDPKLR</sequence>
<feature type="domain" description="ABC transmembrane type-1" evidence="8">
    <location>
        <begin position="118"/>
        <end position="308"/>
    </location>
</feature>
<dbReference type="Gene3D" id="1.10.3720.10">
    <property type="entry name" value="MetI-like"/>
    <property type="match status" value="1"/>
</dbReference>
<evidence type="ECO:0000313" key="10">
    <source>
        <dbReference type="Proteomes" id="UP001183246"/>
    </source>
</evidence>
<dbReference type="SUPFAM" id="SSF161098">
    <property type="entry name" value="MetI-like"/>
    <property type="match status" value="1"/>
</dbReference>
<keyword evidence="3" id="KW-1003">Cell membrane</keyword>
<evidence type="ECO:0000256" key="2">
    <source>
        <dbReference type="ARBA" id="ARBA00022448"/>
    </source>
</evidence>
<keyword evidence="6 7" id="KW-0472">Membrane</keyword>
<name>A0ABU2MLJ7_9ACTN</name>
<evidence type="ECO:0000256" key="7">
    <source>
        <dbReference type="RuleBase" id="RU363032"/>
    </source>
</evidence>
<dbReference type="InterPro" id="IPR025966">
    <property type="entry name" value="OppC_N"/>
</dbReference>
<dbReference type="EMBL" id="JAVREL010000003">
    <property type="protein sequence ID" value="MDT0342491.1"/>
    <property type="molecule type" value="Genomic_DNA"/>
</dbReference>
<feature type="transmembrane region" description="Helical" evidence="7">
    <location>
        <begin position="122"/>
        <end position="145"/>
    </location>
</feature>
<reference evidence="10" key="1">
    <citation type="submission" date="2023-07" db="EMBL/GenBank/DDBJ databases">
        <title>30 novel species of actinomycetes from the DSMZ collection.</title>
        <authorList>
            <person name="Nouioui I."/>
        </authorList>
    </citation>
    <scope>NUCLEOTIDE SEQUENCE [LARGE SCALE GENOMIC DNA]</scope>
    <source>
        <strain evidence="10">DSM 44938</strain>
    </source>
</reference>
<gene>
    <name evidence="9" type="ORF">RM590_07605</name>
</gene>
<dbReference type="InterPro" id="IPR035906">
    <property type="entry name" value="MetI-like_sf"/>
</dbReference>
<dbReference type="Proteomes" id="UP001183246">
    <property type="component" value="Unassembled WGS sequence"/>
</dbReference>
<dbReference type="CDD" id="cd06261">
    <property type="entry name" value="TM_PBP2"/>
    <property type="match status" value="1"/>
</dbReference>
<comment type="similarity">
    <text evidence="7">Belongs to the binding-protein-dependent transport system permease family.</text>
</comment>
<feature type="transmembrane region" description="Helical" evidence="7">
    <location>
        <begin position="236"/>
        <end position="254"/>
    </location>
</feature>
<feature type="transmembrane region" description="Helical" evidence="7">
    <location>
        <begin position="157"/>
        <end position="177"/>
    </location>
</feature>
<dbReference type="Pfam" id="PF00528">
    <property type="entry name" value="BPD_transp_1"/>
    <property type="match status" value="1"/>
</dbReference>
<keyword evidence="2 7" id="KW-0813">Transport</keyword>
<protein>
    <submittedName>
        <fullName evidence="9">ABC transporter permease</fullName>
    </submittedName>
</protein>
<dbReference type="PANTHER" id="PTHR43386:SF6">
    <property type="entry name" value="ABC TRANSPORTER PERMEASE PROTEIN"/>
    <property type="match status" value="1"/>
</dbReference>
<feature type="transmembrane region" description="Helical" evidence="7">
    <location>
        <begin position="52"/>
        <end position="72"/>
    </location>
</feature>
<feature type="transmembrane region" description="Helical" evidence="7">
    <location>
        <begin position="290"/>
        <end position="311"/>
    </location>
</feature>
<accession>A0ABU2MLJ7</accession>
<evidence type="ECO:0000256" key="3">
    <source>
        <dbReference type="ARBA" id="ARBA00022475"/>
    </source>
</evidence>
<evidence type="ECO:0000256" key="4">
    <source>
        <dbReference type="ARBA" id="ARBA00022692"/>
    </source>
</evidence>
<evidence type="ECO:0000256" key="6">
    <source>
        <dbReference type="ARBA" id="ARBA00023136"/>
    </source>
</evidence>
<dbReference type="PROSITE" id="PS50928">
    <property type="entry name" value="ABC_TM1"/>
    <property type="match status" value="1"/>
</dbReference>
<keyword evidence="5 7" id="KW-1133">Transmembrane helix</keyword>
<dbReference type="RefSeq" id="WP_311703620.1">
    <property type="nucleotide sequence ID" value="NZ_JAVREL010000003.1"/>
</dbReference>
<organism evidence="9 10">
    <name type="scientific">Streptomyces litchfieldiae</name>
    <dbReference type="NCBI Taxonomy" id="3075543"/>
    <lineage>
        <taxon>Bacteria</taxon>
        <taxon>Bacillati</taxon>
        <taxon>Actinomycetota</taxon>
        <taxon>Actinomycetes</taxon>
        <taxon>Kitasatosporales</taxon>
        <taxon>Streptomycetaceae</taxon>
        <taxon>Streptomyces</taxon>
    </lineage>
</organism>
<evidence type="ECO:0000313" key="9">
    <source>
        <dbReference type="EMBL" id="MDT0342491.1"/>
    </source>
</evidence>
<evidence type="ECO:0000256" key="5">
    <source>
        <dbReference type="ARBA" id="ARBA00022989"/>
    </source>
</evidence>
<evidence type="ECO:0000259" key="8">
    <source>
        <dbReference type="PROSITE" id="PS50928"/>
    </source>
</evidence>
<dbReference type="Pfam" id="PF12911">
    <property type="entry name" value="OppC_N"/>
    <property type="match status" value="1"/>
</dbReference>
<proteinExistence type="inferred from homology"/>
<comment type="caution">
    <text evidence="9">The sequence shown here is derived from an EMBL/GenBank/DDBJ whole genome shotgun (WGS) entry which is preliminary data.</text>
</comment>
<dbReference type="InterPro" id="IPR050366">
    <property type="entry name" value="BP-dependent_transpt_permease"/>
</dbReference>